<organism evidence="1 2">
    <name type="scientific">Parelaphostrongylus tenuis</name>
    <name type="common">Meningeal worm</name>
    <dbReference type="NCBI Taxonomy" id="148309"/>
    <lineage>
        <taxon>Eukaryota</taxon>
        <taxon>Metazoa</taxon>
        <taxon>Ecdysozoa</taxon>
        <taxon>Nematoda</taxon>
        <taxon>Chromadorea</taxon>
        <taxon>Rhabditida</taxon>
        <taxon>Rhabditina</taxon>
        <taxon>Rhabditomorpha</taxon>
        <taxon>Strongyloidea</taxon>
        <taxon>Metastrongylidae</taxon>
        <taxon>Parelaphostrongylus</taxon>
    </lineage>
</organism>
<protein>
    <submittedName>
        <fullName evidence="1">Uncharacterized protein</fullName>
    </submittedName>
</protein>
<accession>A0AAD5M9F7</accession>
<evidence type="ECO:0000313" key="2">
    <source>
        <dbReference type="Proteomes" id="UP001196413"/>
    </source>
</evidence>
<comment type="caution">
    <text evidence="1">The sequence shown here is derived from an EMBL/GenBank/DDBJ whole genome shotgun (WGS) entry which is preliminary data.</text>
</comment>
<sequence>MILHSARDSSIQFVSSLTQRFLPLHDRVTHTFTCVASRAKHFCPLGYRLILLLFVISHNHYLGQHVTWSVIGLTHRAR</sequence>
<proteinExistence type="predicted"/>
<evidence type="ECO:0000313" key="1">
    <source>
        <dbReference type="EMBL" id="KAJ1353615.1"/>
    </source>
</evidence>
<gene>
    <name evidence="1" type="ORF">KIN20_010276</name>
</gene>
<dbReference type="AlphaFoldDB" id="A0AAD5M9F7"/>
<dbReference type="Proteomes" id="UP001196413">
    <property type="component" value="Unassembled WGS sequence"/>
</dbReference>
<reference evidence="1" key="1">
    <citation type="submission" date="2021-06" db="EMBL/GenBank/DDBJ databases">
        <title>Parelaphostrongylus tenuis whole genome reference sequence.</title>
        <authorList>
            <person name="Garwood T.J."/>
            <person name="Larsen P.A."/>
            <person name="Fountain-Jones N.M."/>
            <person name="Garbe J.R."/>
            <person name="Macchietto M.G."/>
            <person name="Kania S.A."/>
            <person name="Gerhold R.W."/>
            <person name="Richards J.E."/>
            <person name="Wolf T.M."/>
        </authorList>
    </citation>
    <scope>NUCLEOTIDE SEQUENCE</scope>
    <source>
        <strain evidence="1">MNPRO001-30</strain>
        <tissue evidence="1">Meninges</tissue>
    </source>
</reference>
<dbReference type="EMBL" id="JAHQIW010001781">
    <property type="protein sequence ID" value="KAJ1353615.1"/>
    <property type="molecule type" value="Genomic_DNA"/>
</dbReference>
<keyword evidence="2" id="KW-1185">Reference proteome</keyword>
<name>A0AAD5M9F7_PARTN</name>